<evidence type="ECO:0000313" key="2">
    <source>
        <dbReference type="Proteomes" id="UP001164539"/>
    </source>
</evidence>
<evidence type="ECO:0000313" key="1">
    <source>
        <dbReference type="EMBL" id="KAJ4702223.1"/>
    </source>
</evidence>
<comment type="caution">
    <text evidence="1">The sequence shown here is derived from an EMBL/GenBank/DDBJ whole genome shotgun (WGS) entry which is preliminary data.</text>
</comment>
<gene>
    <name evidence="1" type="ORF">OWV82_025334</name>
</gene>
<protein>
    <submittedName>
        <fullName evidence="1">Large proline-rich protein BAG6</fullName>
    </submittedName>
</protein>
<dbReference type="EMBL" id="CM051407">
    <property type="protein sequence ID" value="KAJ4702223.1"/>
    <property type="molecule type" value="Genomic_DNA"/>
</dbReference>
<organism evidence="1 2">
    <name type="scientific">Melia azedarach</name>
    <name type="common">Chinaberry tree</name>
    <dbReference type="NCBI Taxonomy" id="155640"/>
    <lineage>
        <taxon>Eukaryota</taxon>
        <taxon>Viridiplantae</taxon>
        <taxon>Streptophyta</taxon>
        <taxon>Embryophyta</taxon>
        <taxon>Tracheophyta</taxon>
        <taxon>Spermatophyta</taxon>
        <taxon>Magnoliopsida</taxon>
        <taxon>eudicotyledons</taxon>
        <taxon>Gunneridae</taxon>
        <taxon>Pentapetalae</taxon>
        <taxon>rosids</taxon>
        <taxon>malvids</taxon>
        <taxon>Sapindales</taxon>
        <taxon>Meliaceae</taxon>
        <taxon>Melia</taxon>
    </lineage>
</organism>
<accession>A0ACC1WTC7</accession>
<reference evidence="1 2" key="1">
    <citation type="journal article" date="2023" name="Science">
        <title>Complex scaffold remodeling in plant triterpene biosynthesis.</title>
        <authorList>
            <person name="De La Pena R."/>
            <person name="Hodgson H."/>
            <person name="Liu J.C."/>
            <person name="Stephenson M.J."/>
            <person name="Martin A.C."/>
            <person name="Owen C."/>
            <person name="Harkess A."/>
            <person name="Leebens-Mack J."/>
            <person name="Jimenez L.E."/>
            <person name="Osbourn A."/>
            <person name="Sattely E.S."/>
        </authorList>
    </citation>
    <scope>NUCLEOTIDE SEQUENCE [LARGE SCALE GENOMIC DNA]</scope>
    <source>
        <strain evidence="2">cv. JPN11</strain>
        <tissue evidence="1">Leaf</tissue>
    </source>
</reference>
<proteinExistence type="predicted"/>
<sequence>MADQYPSEGSSSNISGESSDAIVEINVKTLDSQIYSFQVDKNMPVLSFKEKIANDIGVPVGQQRLIFRGKVLKDEHLLSEYHVENGHTLHLVVRQPSQSQPSSDASSGETSGTNGSRGNEANANAPRSRVGQISHSVLLGTFNVGDQGEGIVPDLSRVIGAVINSLGIGGQTPTNGGNNGIQFSTLSNIAGQPPQGSETEGIRGNVGGQSQVGNQAQSEQASAGQTFQSSPQVGQIPLTAAAVPVPSFHMPIPDSLNTLSEFMNCMEQALTQNGYQPNTSSNSNEVVPRAELPSNERGLPTPEALSIVLRHAQSLLSGHTIAALSHIAGRLEQEGASTDPTVREQIQAESAQIGLAMQHLGSLLLELGRVILTLRMGQSPAESSVSAGPAVYISPSGPNPIMVQPFPLQTSSLFGASVPSSNPANVGPVGVGNVPRHINIHIHAGTALAPVLSAVGTRSNNGDGVQGERSNNTGSAELAGSGSVRVVPMRNVIAAAVPSRPTGAAISTTAQPGFGFSLPQQTADSGFLSSVVNEVSSQIRNFVGNMQGENQVASGEVLSTGQNLSGGSSAGNDAGNDQSSSLPVDRVGENSLTMSRAKPESEGQKPIAERDQVRNNEDMGSVSSSKEASSCSGGGSHSSIEESTLKPEDTMGNALGSSETQDLWEGTKAVPLGLGLGGLERKKRVRQPKTLVKSGDGENSNAPPDHNLNSRSIGQHLLQSLASSSSAVNRTATKDPSSVQTPLVGRAGESKQSGGQDIDSKLDTASAMSQVLHSPELNGLLSGFSEKTGVGSPDFLRNMLQQLTQSPQIMNTVNQIAQQIDTQDPANVFSGLGGDRGAGIDLSRMVQQMMPVVSQALGRGSASQPFSATPQRTDMRSTNVDQNFQIGIQEVVQRIEQFDPPEEVFRSLVENAGQIHGNGSSTEDLVNALCSDEGLAHEYAEMLRHDMCKRLEGDSGQDKC</sequence>
<name>A0ACC1WTC7_MELAZ</name>
<dbReference type="Proteomes" id="UP001164539">
    <property type="component" value="Chromosome 14"/>
</dbReference>
<keyword evidence="2" id="KW-1185">Reference proteome</keyword>